<comment type="caution">
    <text evidence="1">The sequence shown here is derived from an EMBL/GenBank/DDBJ whole genome shotgun (WGS) entry which is preliminary data.</text>
</comment>
<dbReference type="Proteomes" id="UP000020938">
    <property type="component" value="Unassembled WGS sequence"/>
</dbReference>
<organism evidence="1 2">
    <name type="scientific">Bacteroides fragilis str. 3976T8</name>
    <dbReference type="NCBI Taxonomy" id="1339314"/>
    <lineage>
        <taxon>Bacteria</taxon>
        <taxon>Pseudomonadati</taxon>
        <taxon>Bacteroidota</taxon>
        <taxon>Bacteroidia</taxon>
        <taxon>Bacteroidales</taxon>
        <taxon>Bacteroidaceae</taxon>
        <taxon>Bacteroides</taxon>
    </lineage>
</organism>
<dbReference type="EMBL" id="JGDS01000066">
    <property type="protein sequence ID" value="EXZ71542.1"/>
    <property type="molecule type" value="Genomic_DNA"/>
</dbReference>
<accession>A0A016BRX8</accession>
<gene>
    <name evidence="1" type="ORF">M123_4093</name>
</gene>
<sequence length="64" mass="7605">MYCSIDRVWLVACSLFLSCWALFTADSLWLVINRINPKKDRNSLPIQRKAVLLQADYYLKRIRD</sequence>
<reference evidence="1 2" key="1">
    <citation type="submission" date="2014-02" db="EMBL/GenBank/DDBJ databases">
        <authorList>
            <person name="Sears C."/>
            <person name="Carroll K."/>
            <person name="Sack B.R."/>
            <person name="Qadri F."/>
            <person name="Myers L.L."/>
            <person name="Chung G.-T."/>
            <person name="Escheverria P."/>
            <person name="Fraser C.M."/>
            <person name="Sadzewicz L."/>
            <person name="Shefchek K.A."/>
            <person name="Tallon L."/>
            <person name="Das S.P."/>
            <person name="Daugherty S."/>
            <person name="Mongodin E.F."/>
        </authorList>
    </citation>
    <scope>NUCLEOTIDE SEQUENCE [LARGE SCALE GENOMIC DNA]</scope>
    <source>
        <strain evidence="1 2">3976T8</strain>
    </source>
</reference>
<proteinExistence type="predicted"/>
<dbReference type="PROSITE" id="PS51257">
    <property type="entry name" value="PROKAR_LIPOPROTEIN"/>
    <property type="match status" value="1"/>
</dbReference>
<evidence type="ECO:0000313" key="2">
    <source>
        <dbReference type="Proteomes" id="UP000020938"/>
    </source>
</evidence>
<name>A0A016BRX8_BACFG</name>
<evidence type="ECO:0000313" key="1">
    <source>
        <dbReference type="EMBL" id="EXZ71542.1"/>
    </source>
</evidence>
<dbReference type="AlphaFoldDB" id="A0A016BRX8"/>
<protein>
    <submittedName>
        <fullName evidence="1">Uncharacterized protein</fullName>
    </submittedName>
</protein>